<accession>A0A542DUM9</accession>
<organism evidence="2 3">
    <name type="scientific">Kribbella jejuensis</name>
    <dbReference type="NCBI Taxonomy" id="236068"/>
    <lineage>
        <taxon>Bacteria</taxon>
        <taxon>Bacillati</taxon>
        <taxon>Actinomycetota</taxon>
        <taxon>Actinomycetes</taxon>
        <taxon>Propionibacteriales</taxon>
        <taxon>Kribbellaceae</taxon>
        <taxon>Kribbella</taxon>
    </lineage>
</organism>
<dbReference type="Pfam" id="PF01522">
    <property type="entry name" value="Polysacc_deac_1"/>
    <property type="match status" value="1"/>
</dbReference>
<dbReference type="InterPro" id="IPR002509">
    <property type="entry name" value="NODB_dom"/>
</dbReference>
<dbReference type="SUPFAM" id="SSF88713">
    <property type="entry name" value="Glycoside hydrolase/deacetylase"/>
    <property type="match status" value="1"/>
</dbReference>
<reference evidence="2 3" key="1">
    <citation type="submission" date="2019-06" db="EMBL/GenBank/DDBJ databases">
        <title>Sequencing the genomes of 1000 actinobacteria strains.</title>
        <authorList>
            <person name="Klenk H.-P."/>
        </authorList>
    </citation>
    <scope>NUCLEOTIDE SEQUENCE [LARGE SCALE GENOMIC DNA]</scope>
    <source>
        <strain evidence="2 3">DSM 17305</strain>
    </source>
</reference>
<dbReference type="EMBL" id="VFMM01000003">
    <property type="protein sequence ID" value="TQJ06705.1"/>
    <property type="molecule type" value="Genomic_DNA"/>
</dbReference>
<protein>
    <submittedName>
        <fullName evidence="2">Peptidoglycan/xylan/chitin deacetylase (PgdA/CDA1 family)</fullName>
    </submittedName>
</protein>
<dbReference type="CDD" id="cd10917">
    <property type="entry name" value="CE4_NodB_like_6s_7s"/>
    <property type="match status" value="1"/>
</dbReference>
<dbReference type="GO" id="GO:0016810">
    <property type="term" value="F:hydrolase activity, acting on carbon-nitrogen (but not peptide) bonds"/>
    <property type="evidence" value="ECO:0007669"/>
    <property type="project" value="InterPro"/>
</dbReference>
<evidence type="ECO:0000313" key="2">
    <source>
        <dbReference type="EMBL" id="TQJ06705.1"/>
    </source>
</evidence>
<dbReference type="GO" id="GO:0005975">
    <property type="term" value="P:carbohydrate metabolic process"/>
    <property type="evidence" value="ECO:0007669"/>
    <property type="project" value="InterPro"/>
</dbReference>
<evidence type="ECO:0000259" key="1">
    <source>
        <dbReference type="PROSITE" id="PS51677"/>
    </source>
</evidence>
<dbReference type="PANTHER" id="PTHR10587">
    <property type="entry name" value="GLYCOSYL TRANSFERASE-RELATED"/>
    <property type="match status" value="1"/>
</dbReference>
<dbReference type="InterPro" id="IPR011330">
    <property type="entry name" value="Glyco_hydro/deAcase_b/a-brl"/>
</dbReference>
<dbReference type="InterPro" id="IPR050248">
    <property type="entry name" value="Polysacc_deacetylase_ArnD"/>
</dbReference>
<proteinExistence type="predicted"/>
<comment type="caution">
    <text evidence="2">The sequence shown here is derived from an EMBL/GenBank/DDBJ whole genome shotgun (WGS) entry which is preliminary data.</text>
</comment>
<evidence type="ECO:0000313" key="3">
    <source>
        <dbReference type="Proteomes" id="UP000316298"/>
    </source>
</evidence>
<dbReference type="PROSITE" id="PS51677">
    <property type="entry name" value="NODB"/>
    <property type="match status" value="1"/>
</dbReference>
<sequence>MKTAAIVGSAAAAVGTAYWFMMSPYSQTLGPFPYRGPGDERTVALTFDDGPNEPYTSQLADYLDEQGIRATFFQVGKAVQRHPDVTKRLVSTGHVVGLHGYTHKFTQYLRRRTLADELQRGMGAFAELGIRPTLYRPPWLLRIPALPGLLEKHGLDVVSGEFCHLLEVAQPSPHRIAAQALRATRPGSIIIFHDGWDGNQADRSATVESVRLLVPRLRAAGYTFTTADNLLGLNVVAQTTPVPGN</sequence>
<dbReference type="AlphaFoldDB" id="A0A542DUM9"/>
<dbReference type="RefSeq" id="WP_202878626.1">
    <property type="nucleotide sequence ID" value="NZ_BAAAKA010000052.1"/>
</dbReference>
<gene>
    <name evidence="2" type="ORF">FB475_6371</name>
</gene>
<dbReference type="Gene3D" id="3.20.20.370">
    <property type="entry name" value="Glycoside hydrolase/deacetylase"/>
    <property type="match status" value="1"/>
</dbReference>
<feature type="domain" description="NodB homology" evidence="1">
    <location>
        <begin position="41"/>
        <end position="225"/>
    </location>
</feature>
<name>A0A542DUM9_9ACTN</name>
<dbReference type="PANTHER" id="PTHR10587:SF125">
    <property type="entry name" value="POLYSACCHARIDE DEACETYLASE YHEN-RELATED"/>
    <property type="match status" value="1"/>
</dbReference>
<dbReference type="Proteomes" id="UP000316298">
    <property type="component" value="Unassembled WGS sequence"/>
</dbReference>
<keyword evidence="3" id="KW-1185">Reference proteome</keyword>